<dbReference type="FunFam" id="1.25.10.10:FF:000004">
    <property type="entry name" value="Pumilio homolog 1 isoform 2"/>
    <property type="match status" value="1"/>
</dbReference>
<evidence type="ECO:0000313" key="11">
    <source>
        <dbReference type="Proteomes" id="UP000077755"/>
    </source>
</evidence>
<keyword evidence="11" id="KW-1185">Reference proteome</keyword>
<feature type="region of interest" description="Disordered" evidence="8">
    <location>
        <begin position="252"/>
        <end position="284"/>
    </location>
</feature>
<dbReference type="InterPro" id="IPR033133">
    <property type="entry name" value="PUM-HD"/>
</dbReference>
<feature type="domain" description="PUM-HD" evidence="9">
    <location>
        <begin position="646"/>
        <end position="986"/>
    </location>
</feature>
<evidence type="ECO:0000256" key="5">
    <source>
        <dbReference type="ARBA" id="ARBA00022884"/>
    </source>
</evidence>
<feature type="region of interest" description="Disordered" evidence="8">
    <location>
        <begin position="349"/>
        <end position="371"/>
    </location>
</feature>
<feature type="compositionally biased region" description="Basic and acidic residues" evidence="8">
    <location>
        <begin position="117"/>
        <end position="129"/>
    </location>
</feature>
<keyword evidence="5" id="KW-0694">RNA-binding</keyword>
<feature type="repeat" description="Pumilio" evidence="7">
    <location>
        <begin position="774"/>
        <end position="797"/>
    </location>
</feature>
<keyword evidence="2" id="KW-0963">Cytoplasm</keyword>
<evidence type="ECO:0000256" key="8">
    <source>
        <dbReference type="SAM" id="MobiDB-lite"/>
    </source>
</evidence>
<dbReference type="Gene3D" id="1.25.10.10">
    <property type="entry name" value="Leucine-rich Repeat Variant"/>
    <property type="match status" value="1"/>
</dbReference>
<feature type="repeat" description="Pumilio" evidence="7">
    <location>
        <begin position="809"/>
        <end position="846"/>
    </location>
</feature>
<dbReference type="SUPFAM" id="SSF48371">
    <property type="entry name" value="ARM repeat"/>
    <property type="match status" value="1"/>
</dbReference>
<dbReference type="Proteomes" id="UP000077755">
    <property type="component" value="Chromosome 8"/>
</dbReference>
<evidence type="ECO:0000256" key="1">
    <source>
        <dbReference type="ARBA" id="ARBA00004496"/>
    </source>
</evidence>
<dbReference type="AlphaFoldDB" id="A0AAF1BC09"/>
<dbReference type="PROSITE" id="PS50302">
    <property type="entry name" value="PUM"/>
    <property type="match status" value="8"/>
</dbReference>
<comment type="subcellular location">
    <subcellularLocation>
        <location evidence="1">Cytoplasm</location>
    </subcellularLocation>
</comment>
<comment type="function">
    <text evidence="6">Sequence-specific RNA-binding protein that regulates translation and mRNA stability by binding the 3'-UTR of target mRNAs. Binds the APUM-binding elements (APBEs) in the 3'-UTR mRNA sequence of CLV1, PNH, WUS and FAS2.</text>
</comment>
<feature type="repeat" description="Pumilio" evidence="7">
    <location>
        <begin position="847"/>
        <end position="882"/>
    </location>
</feature>
<evidence type="ECO:0000313" key="10">
    <source>
        <dbReference type="EMBL" id="WOH12398.1"/>
    </source>
</evidence>
<dbReference type="InterPro" id="IPR033712">
    <property type="entry name" value="Pumilio_RNA-bd"/>
</dbReference>
<feature type="repeat" description="Pumilio" evidence="7">
    <location>
        <begin position="883"/>
        <end position="918"/>
    </location>
</feature>
<feature type="repeat" description="Pumilio" evidence="7">
    <location>
        <begin position="919"/>
        <end position="960"/>
    </location>
</feature>
<feature type="repeat" description="Pumilio" evidence="7">
    <location>
        <begin position="702"/>
        <end position="737"/>
    </location>
</feature>
<dbReference type="InterPro" id="IPR016024">
    <property type="entry name" value="ARM-type_fold"/>
</dbReference>
<feature type="region of interest" description="Disordered" evidence="8">
    <location>
        <begin position="106"/>
        <end position="133"/>
    </location>
</feature>
<reference evidence="10" key="1">
    <citation type="journal article" date="2016" name="Nat. Genet.">
        <title>A high-quality carrot genome assembly provides new insights into carotenoid accumulation and asterid genome evolution.</title>
        <authorList>
            <person name="Iorizzo M."/>
            <person name="Ellison S."/>
            <person name="Senalik D."/>
            <person name="Zeng P."/>
            <person name="Satapoomin P."/>
            <person name="Huang J."/>
            <person name="Bowman M."/>
            <person name="Iovene M."/>
            <person name="Sanseverino W."/>
            <person name="Cavagnaro P."/>
            <person name="Yildiz M."/>
            <person name="Macko-Podgorni A."/>
            <person name="Moranska E."/>
            <person name="Grzebelus E."/>
            <person name="Grzebelus D."/>
            <person name="Ashrafi H."/>
            <person name="Zheng Z."/>
            <person name="Cheng S."/>
            <person name="Spooner D."/>
            <person name="Van Deynze A."/>
            <person name="Simon P."/>
        </authorList>
    </citation>
    <scope>NUCLEOTIDE SEQUENCE</scope>
    <source>
        <tissue evidence="10">Leaf</tissue>
    </source>
</reference>
<evidence type="ECO:0000259" key="9">
    <source>
        <dbReference type="PROSITE" id="PS50303"/>
    </source>
</evidence>
<dbReference type="Pfam" id="PF07990">
    <property type="entry name" value="NABP"/>
    <property type="match status" value="1"/>
</dbReference>
<evidence type="ECO:0000256" key="7">
    <source>
        <dbReference type="PROSITE-ProRule" id="PRU00317"/>
    </source>
</evidence>
<evidence type="ECO:0000256" key="6">
    <source>
        <dbReference type="ARBA" id="ARBA00055193"/>
    </source>
</evidence>
<feature type="repeat" description="Pumilio" evidence="7">
    <location>
        <begin position="738"/>
        <end position="773"/>
    </location>
</feature>
<dbReference type="InterPro" id="IPR011989">
    <property type="entry name" value="ARM-like"/>
</dbReference>
<feature type="compositionally biased region" description="Polar residues" evidence="8">
    <location>
        <begin position="181"/>
        <end position="197"/>
    </location>
</feature>
<dbReference type="PANTHER" id="PTHR12537:SF187">
    <property type="entry name" value="OS04G0276200 PROTEIN"/>
    <property type="match status" value="1"/>
</dbReference>
<name>A0AAF1BC09_DAUCS</name>
<evidence type="ECO:0000256" key="4">
    <source>
        <dbReference type="ARBA" id="ARBA00022845"/>
    </source>
</evidence>
<feature type="region of interest" description="Disordered" evidence="8">
    <location>
        <begin position="403"/>
        <end position="433"/>
    </location>
</feature>
<sequence length="1011" mass="109480">MMSDIGMRSMMQNEDLGFMLRNQEISDRERDREIDLSMYRSGSAPPTVEGSLNAVGGLLSGGGSGVSEEEIRSDPAYISYYYANVNMNPRLPPPLLSKEDGRFAQRMQGAGSSAAIGDRRKIGREDGGDGSRSLFSVQMEKGQQQGSNGEWSGDGLIGLPGLGLGGRQKSIAELIQDDTTHQTSASGHPSRPTSRNAFDNGVEPSESHFAQFKQDLASLDAVHASANIQGLSSTQNVNSSVSHTYAAALGASLSRSTTPDPQLLARAPSPRIPSARGGRSSLDLQNVNGSISFNGASGRVSQQADLVAALSEITLSNNLLDEENHARSRIQQEIDDHQNLFHLQGDQYNNKQHPYLNRSEPGHLQSISQSGKGSYGYGVRAELNNSSLLSDVQVNLHKPSLASANSYLKGPSTPTHNSGGSSPSQYRNVGSPNSSFLNYGLNGHNINPGSPSMLGNQFASGSLPPLFENVAAATAMGDSRRMGGLALGPNLIAAAAELQNLSRAGNQNALNGLQVPLVDPLYLQYLQSNEFAAGEGLNNYMDLAGIQKAYLGGVLSPPKSQYGLPYLGSPSSLTHGYYGNQAYGLGMSYPGSPLGGSLLPNSPFGPGSPIRHGDRSLRFPSGIRNFGGGVMGPWHPEAGGMLDETFASSLLDEFKNNKARCFELSEIAGHVVEFSADQYGSRFIQQKLETATSEEKNMVFDEITPQALSLMTDVFGNYVIQKFFEHGTATQIRELADQLNGHVLNLSLQMYGCRVIQKAIEVVDLDQQTKMVAELDGHIMRCVRDQNGNHVIQKCIECIPEDAIQFIISIFYDQVVTLSTHPYGCRVIQRVLEHCSDPKTQQVVMDEIMRSVCMLAQDQYGNYVVQHVLEHGKPHERTCIINKLIGQIVQMSQQKFASNVVEKCLTFGTPEERQSLVDEMLGTTDENEPLQAMMKDQFANYVVQKVLETCDDQQLELILNRIKVHLNALKKYTYGKHIVARVEKLVAAGERRIGVLASYSAAAAAAAAAAT</sequence>
<keyword evidence="4" id="KW-0810">Translation regulation</keyword>
<organism evidence="10 11">
    <name type="scientific">Daucus carota subsp. sativus</name>
    <name type="common">Carrot</name>
    <dbReference type="NCBI Taxonomy" id="79200"/>
    <lineage>
        <taxon>Eukaryota</taxon>
        <taxon>Viridiplantae</taxon>
        <taxon>Streptophyta</taxon>
        <taxon>Embryophyta</taxon>
        <taxon>Tracheophyta</taxon>
        <taxon>Spermatophyta</taxon>
        <taxon>Magnoliopsida</taxon>
        <taxon>eudicotyledons</taxon>
        <taxon>Gunneridae</taxon>
        <taxon>Pentapetalae</taxon>
        <taxon>asterids</taxon>
        <taxon>campanulids</taxon>
        <taxon>Apiales</taxon>
        <taxon>Apiaceae</taxon>
        <taxon>Apioideae</taxon>
        <taxon>Scandiceae</taxon>
        <taxon>Daucinae</taxon>
        <taxon>Daucus</taxon>
        <taxon>Daucus sect. Daucus</taxon>
    </lineage>
</organism>
<proteinExistence type="predicted"/>
<feature type="region of interest" description="Disordered" evidence="8">
    <location>
        <begin position="179"/>
        <end position="207"/>
    </location>
</feature>
<dbReference type="CDD" id="cd07920">
    <property type="entry name" value="Pumilio"/>
    <property type="match status" value="1"/>
</dbReference>
<dbReference type="GO" id="GO:0006417">
    <property type="term" value="P:regulation of translation"/>
    <property type="evidence" value="ECO:0007669"/>
    <property type="project" value="UniProtKB-KW"/>
</dbReference>
<dbReference type="PANTHER" id="PTHR12537">
    <property type="entry name" value="RNA BINDING PROTEIN PUMILIO-RELATED"/>
    <property type="match status" value="1"/>
</dbReference>
<evidence type="ECO:0000256" key="3">
    <source>
        <dbReference type="ARBA" id="ARBA00022737"/>
    </source>
</evidence>
<protein>
    <recommendedName>
        <fullName evidence="9">PUM-HD domain-containing protein</fullName>
    </recommendedName>
</protein>
<dbReference type="GO" id="GO:0003729">
    <property type="term" value="F:mRNA binding"/>
    <property type="evidence" value="ECO:0007669"/>
    <property type="project" value="TreeGrafter"/>
</dbReference>
<dbReference type="GO" id="GO:0005737">
    <property type="term" value="C:cytoplasm"/>
    <property type="evidence" value="ECO:0007669"/>
    <property type="project" value="UniProtKB-SubCell"/>
</dbReference>
<dbReference type="InterPro" id="IPR001313">
    <property type="entry name" value="Pumilio_RNA-bd_rpt"/>
</dbReference>
<reference evidence="10" key="2">
    <citation type="submission" date="2022-03" db="EMBL/GenBank/DDBJ databases">
        <title>Draft title - Genomic analysis of global carrot germplasm unveils the trajectory of domestication and the origin of high carotenoid orange carrot.</title>
        <authorList>
            <person name="Iorizzo M."/>
            <person name="Ellison S."/>
            <person name="Senalik D."/>
            <person name="Macko-Podgorni A."/>
            <person name="Grzebelus D."/>
            <person name="Bostan H."/>
            <person name="Rolling W."/>
            <person name="Curaba J."/>
            <person name="Simon P."/>
        </authorList>
    </citation>
    <scope>NUCLEOTIDE SEQUENCE</scope>
    <source>
        <tissue evidence="10">Leaf</tissue>
    </source>
</reference>
<keyword evidence="3" id="KW-0677">Repeat</keyword>
<accession>A0AAF1BC09</accession>
<dbReference type="InterPro" id="IPR012940">
    <property type="entry name" value="NABP"/>
</dbReference>
<evidence type="ECO:0000256" key="2">
    <source>
        <dbReference type="ARBA" id="ARBA00022490"/>
    </source>
</evidence>
<feature type="repeat" description="Pumilio" evidence="7">
    <location>
        <begin position="666"/>
        <end position="701"/>
    </location>
</feature>
<dbReference type="PROSITE" id="PS50303">
    <property type="entry name" value="PUM_HD"/>
    <property type="match status" value="1"/>
</dbReference>
<dbReference type="SMART" id="SM00025">
    <property type="entry name" value="Pumilio"/>
    <property type="match status" value="8"/>
</dbReference>
<gene>
    <name evidence="10" type="ORF">DCAR_0831901</name>
</gene>
<dbReference type="EMBL" id="CP093350">
    <property type="protein sequence ID" value="WOH12398.1"/>
    <property type="molecule type" value="Genomic_DNA"/>
</dbReference>
<dbReference type="Pfam" id="PF00806">
    <property type="entry name" value="PUF"/>
    <property type="match status" value="8"/>
</dbReference>